<comment type="caution">
    <text evidence="6">The sequence shown here is derived from an EMBL/GenBank/DDBJ whole genome shotgun (WGS) entry which is preliminary data.</text>
</comment>
<dbReference type="InterPro" id="IPR020901">
    <property type="entry name" value="Prtase_inh_Kunz-CS"/>
</dbReference>
<dbReference type="GO" id="GO:0004867">
    <property type="term" value="F:serine-type endopeptidase inhibitor activity"/>
    <property type="evidence" value="ECO:0007669"/>
    <property type="project" value="UniProtKB-KW"/>
</dbReference>
<keyword evidence="3" id="KW-1015">Disulfide bond</keyword>
<evidence type="ECO:0000313" key="6">
    <source>
        <dbReference type="EMBL" id="KAG7165602.1"/>
    </source>
</evidence>
<dbReference type="Gene3D" id="4.10.410.10">
    <property type="entry name" value="Pancreatic trypsin inhibitor Kunitz domain"/>
    <property type="match status" value="2"/>
</dbReference>
<sequence>MEFLILLVSVMSVASALRGNSILEDAITEGVDCNAPQDVGTCSGQEEAWYYNSAEGSCIFFVYSGCGGSGNRFVNRMACEQACEKFKCPDLDCPDSCTRTLGSDGCKICACTKAWLTVTREPEILTLLHYDASKGQFPDTNTVVVVKVSGPRKNALLNYSAARDLYEEKSDCLLVLNVSVISKTEASVVCGEPLKRGYCRALHHKWAWVSENRRCEQFVYGGCGGNENSFETEEMCREVCSGV</sequence>
<evidence type="ECO:0000256" key="3">
    <source>
        <dbReference type="ARBA" id="ARBA00023157"/>
    </source>
</evidence>
<dbReference type="InterPro" id="IPR002223">
    <property type="entry name" value="Kunitz_BPTI"/>
</dbReference>
<dbReference type="PANTHER" id="PTHR10083:SF328">
    <property type="entry name" value="TISSUE FACTOR PATHWAY INHIBITOR"/>
    <property type="match status" value="1"/>
</dbReference>
<evidence type="ECO:0000313" key="7">
    <source>
        <dbReference type="Proteomes" id="UP000747542"/>
    </source>
</evidence>
<evidence type="ECO:0000259" key="5">
    <source>
        <dbReference type="PROSITE" id="PS50279"/>
    </source>
</evidence>
<dbReference type="AlphaFoldDB" id="A0A8J5JW48"/>
<feature type="domain" description="BPTI/Kunitz inhibitor" evidence="5">
    <location>
        <begin position="33"/>
        <end position="83"/>
    </location>
</feature>
<dbReference type="CDD" id="cd00109">
    <property type="entry name" value="Kunitz-type"/>
    <property type="match status" value="2"/>
</dbReference>
<keyword evidence="1" id="KW-0646">Protease inhibitor</keyword>
<dbReference type="EMBL" id="JAHLQT010024020">
    <property type="protein sequence ID" value="KAG7165602.1"/>
    <property type="molecule type" value="Genomic_DNA"/>
</dbReference>
<dbReference type="InterPro" id="IPR050098">
    <property type="entry name" value="TFPI/VKTCI-like"/>
</dbReference>
<keyword evidence="4" id="KW-0732">Signal</keyword>
<organism evidence="6 7">
    <name type="scientific">Homarus americanus</name>
    <name type="common">American lobster</name>
    <dbReference type="NCBI Taxonomy" id="6706"/>
    <lineage>
        <taxon>Eukaryota</taxon>
        <taxon>Metazoa</taxon>
        <taxon>Ecdysozoa</taxon>
        <taxon>Arthropoda</taxon>
        <taxon>Crustacea</taxon>
        <taxon>Multicrustacea</taxon>
        <taxon>Malacostraca</taxon>
        <taxon>Eumalacostraca</taxon>
        <taxon>Eucarida</taxon>
        <taxon>Decapoda</taxon>
        <taxon>Pleocyemata</taxon>
        <taxon>Astacidea</taxon>
        <taxon>Nephropoidea</taxon>
        <taxon>Nephropidae</taxon>
        <taxon>Homarus</taxon>
    </lineage>
</organism>
<dbReference type="PROSITE" id="PS50279">
    <property type="entry name" value="BPTI_KUNITZ_2"/>
    <property type="match status" value="2"/>
</dbReference>
<accession>A0A8J5JW48</accession>
<reference evidence="6" key="1">
    <citation type="journal article" date="2021" name="Sci. Adv.">
        <title>The American lobster genome reveals insights on longevity, neural, and immune adaptations.</title>
        <authorList>
            <person name="Polinski J.M."/>
            <person name="Zimin A.V."/>
            <person name="Clark K.F."/>
            <person name="Kohn A.B."/>
            <person name="Sadowski N."/>
            <person name="Timp W."/>
            <person name="Ptitsyn A."/>
            <person name="Khanna P."/>
            <person name="Romanova D.Y."/>
            <person name="Williams P."/>
            <person name="Greenwood S.J."/>
            <person name="Moroz L.L."/>
            <person name="Walt D.R."/>
            <person name="Bodnar A.G."/>
        </authorList>
    </citation>
    <scope>NUCLEOTIDE SEQUENCE</scope>
    <source>
        <strain evidence="6">GMGI-L3</strain>
    </source>
</reference>
<dbReference type="FunFam" id="4.10.410.10:FF:000020">
    <property type="entry name" value="Collagen, type VI, alpha 3"/>
    <property type="match status" value="1"/>
</dbReference>
<gene>
    <name evidence="6" type="primary">Ppn-L4</name>
    <name evidence="6" type="ORF">Hamer_G013101</name>
</gene>
<keyword evidence="7" id="KW-1185">Reference proteome</keyword>
<keyword evidence="2" id="KW-0722">Serine protease inhibitor</keyword>
<feature type="chain" id="PRO_5035278817" evidence="4">
    <location>
        <begin position="17"/>
        <end position="243"/>
    </location>
</feature>
<protein>
    <submittedName>
        <fullName evidence="6">Papilin-like 4</fullName>
    </submittedName>
</protein>
<evidence type="ECO:0000256" key="1">
    <source>
        <dbReference type="ARBA" id="ARBA00022690"/>
    </source>
</evidence>
<feature type="domain" description="BPTI/Kunitz inhibitor" evidence="5">
    <location>
        <begin position="190"/>
        <end position="240"/>
    </location>
</feature>
<dbReference type="InterPro" id="IPR036880">
    <property type="entry name" value="Kunitz_BPTI_sf"/>
</dbReference>
<evidence type="ECO:0000256" key="4">
    <source>
        <dbReference type="SAM" id="SignalP"/>
    </source>
</evidence>
<dbReference type="PANTHER" id="PTHR10083">
    <property type="entry name" value="KUNITZ-TYPE PROTEASE INHIBITOR-RELATED"/>
    <property type="match status" value="1"/>
</dbReference>
<feature type="signal peptide" evidence="4">
    <location>
        <begin position="1"/>
        <end position="16"/>
    </location>
</feature>
<dbReference type="SMART" id="SM00131">
    <property type="entry name" value="KU"/>
    <property type="match status" value="2"/>
</dbReference>
<dbReference type="PRINTS" id="PR00759">
    <property type="entry name" value="BASICPTASE"/>
</dbReference>
<evidence type="ECO:0000256" key="2">
    <source>
        <dbReference type="ARBA" id="ARBA00022900"/>
    </source>
</evidence>
<dbReference type="SUPFAM" id="SSF57362">
    <property type="entry name" value="BPTI-like"/>
    <property type="match status" value="2"/>
</dbReference>
<dbReference type="Pfam" id="PF00014">
    <property type="entry name" value="Kunitz_BPTI"/>
    <property type="match status" value="2"/>
</dbReference>
<dbReference type="Proteomes" id="UP000747542">
    <property type="component" value="Unassembled WGS sequence"/>
</dbReference>
<proteinExistence type="predicted"/>
<name>A0A8J5JW48_HOMAM</name>
<dbReference type="PROSITE" id="PS00280">
    <property type="entry name" value="BPTI_KUNITZ_1"/>
    <property type="match status" value="2"/>
</dbReference>
<dbReference type="GO" id="GO:0005615">
    <property type="term" value="C:extracellular space"/>
    <property type="evidence" value="ECO:0007669"/>
    <property type="project" value="TreeGrafter"/>
</dbReference>